<dbReference type="PANTHER" id="PTHR48125:SF10">
    <property type="entry name" value="OS12G0136300 PROTEIN"/>
    <property type="match status" value="1"/>
</dbReference>
<dbReference type="VEuPathDB" id="FungiDB:PC9H_009307"/>
<evidence type="ECO:0000313" key="3">
    <source>
        <dbReference type="EMBL" id="KAF7424007.1"/>
    </source>
</evidence>
<keyword evidence="2" id="KW-1133">Transmembrane helix</keyword>
<dbReference type="PANTHER" id="PTHR48125">
    <property type="entry name" value="LP07818P1"/>
    <property type="match status" value="1"/>
</dbReference>
<dbReference type="EMBL" id="JACETU010000007">
    <property type="protein sequence ID" value="KAF7424007.1"/>
    <property type="molecule type" value="Genomic_DNA"/>
</dbReference>
<accession>A0A8H6ZNT2</accession>
<feature type="transmembrane region" description="Helical" evidence="2">
    <location>
        <begin position="689"/>
        <end position="710"/>
    </location>
</feature>
<protein>
    <submittedName>
        <fullName evidence="3">Uncharacterized protein</fullName>
    </submittedName>
</protein>
<evidence type="ECO:0000313" key="4">
    <source>
        <dbReference type="Proteomes" id="UP000623687"/>
    </source>
</evidence>
<dbReference type="InterPro" id="IPR036322">
    <property type="entry name" value="WD40_repeat_dom_sf"/>
</dbReference>
<keyword evidence="4" id="KW-1185">Reference proteome</keyword>
<name>A0A8H6ZNT2_PLEOS</name>
<dbReference type="GeneID" id="59379125"/>
<evidence type="ECO:0000256" key="1">
    <source>
        <dbReference type="SAM" id="MobiDB-lite"/>
    </source>
</evidence>
<dbReference type="OrthoDB" id="3088368at2759"/>
<proteinExistence type="predicted"/>
<dbReference type="RefSeq" id="XP_036628201.1">
    <property type="nucleotide sequence ID" value="XM_036778812.1"/>
</dbReference>
<feature type="region of interest" description="Disordered" evidence="1">
    <location>
        <begin position="384"/>
        <end position="491"/>
    </location>
</feature>
<feature type="compositionally biased region" description="Low complexity" evidence="1">
    <location>
        <begin position="446"/>
        <end position="463"/>
    </location>
</feature>
<dbReference type="Proteomes" id="UP000623687">
    <property type="component" value="Unassembled WGS sequence"/>
</dbReference>
<feature type="compositionally biased region" description="Low complexity" evidence="1">
    <location>
        <begin position="385"/>
        <end position="398"/>
    </location>
</feature>
<keyword evidence="2" id="KW-0472">Membrane</keyword>
<dbReference type="Gene3D" id="2.130.10.10">
    <property type="entry name" value="YVTN repeat-like/Quinoprotein amine dehydrogenase"/>
    <property type="match status" value="1"/>
</dbReference>
<organism evidence="3 4">
    <name type="scientific">Pleurotus ostreatus</name>
    <name type="common">Oyster mushroom</name>
    <name type="synonym">White-rot fungus</name>
    <dbReference type="NCBI Taxonomy" id="5322"/>
    <lineage>
        <taxon>Eukaryota</taxon>
        <taxon>Fungi</taxon>
        <taxon>Dikarya</taxon>
        <taxon>Basidiomycota</taxon>
        <taxon>Agaricomycotina</taxon>
        <taxon>Agaricomycetes</taxon>
        <taxon>Agaricomycetidae</taxon>
        <taxon>Agaricales</taxon>
        <taxon>Pleurotineae</taxon>
        <taxon>Pleurotaceae</taxon>
        <taxon>Pleurotus</taxon>
    </lineage>
</organism>
<dbReference type="AlphaFoldDB" id="A0A8H6ZNT2"/>
<feature type="compositionally biased region" description="Pro residues" evidence="1">
    <location>
        <begin position="418"/>
        <end position="445"/>
    </location>
</feature>
<dbReference type="SUPFAM" id="SSF50978">
    <property type="entry name" value="WD40 repeat-like"/>
    <property type="match status" value="1"/>
</dbReference>
<gene>
    <name evidence="3" type="ORF">PC9H_009307</name>
</gene>
<comment type="caution">
    <text evidence="3">The sequence shown here is derived from an EMBL/GenBank/DDBJ whole genome shotgun (WGS) entry which is preliminary data.</text>
</comment>
<reference evidence="3" key="1">
    <citation type="submission" date="2019-07" db="EMBL/GenBank/DDBJ databases">
        <authorList>
            <person name="Palmer J.M."/>
        </authorList>
    </citation>
    <scope>NUCLEOTIDE SEQUENCE</scope>
    <source>
        <strain evidence="3">PC9</strain>
    </source>
</reference>
<keyword evidence="2" id="KW-0812">Transmembrane</keyword>
<dbReference type="InterPro" id="IPR015943">
    <property type="entry name" value="WD40/YVTN_repeat-like_dom_sf"/>
</dbReference>
<feature type="compositionally biased region" description="Polar residues" evidence="1">
    <location>
        <begin position="405"/>
        <end position="415"/>
    </location>
</feature>
<feature type="compositionally biased region" description="Pro residues" evidence="1">
    <location>
        <begin position="473"/>
        <end position="486"/>
    </location>
</feature>
<evidence type="ECO:0000256" key="2">
    <source>
        <dbReference type="SAM" id="Phobius"/>
    </source>
</evidence>
<sequence>MTVPSYDHDLDTDFHLFLSTDNGSKPVTSMQISPEPHAFVAVGEVGGCTKVYKCESPFNVIASLSPAPSSDLPCEPKSLAWNPSDPTELHVGFSNGDISTHRFYRTKDHDEFQCTSTVIQRDTTDEKQEGPVNHLALSRDGTIMGAIIHQRPIVFHRDSNGAVVKTTSIDCGSCTPWRLAFYQRRNFDRMIIAMHNSSDYKTGVIAIRVPAPEDGSNDKYNMLWKIETRQDFILSFAISPDQSRFAIIYAHGGLEVYSISSAFIAACIAWDPPSDDDNFPVDVCFIQNNSLVIGHSRRRRLVLANIDGMDIMTTVVDLRRAGRQRGRIVFASICHIVTYSCSTRALSRLDAATSSQGEILVIMGDGHPRASKGDIIFLTTKKMPPQEAAPAPAVASAPAPGPLITPTTPGHTSTSAPTPVPDPAPAAPTPALAPVPDPAPVPIPDPARASGPYPAPASGPAAGHTQVSTLTPDPSPAPASPLPPAAAPSVVGPKGAFSSVGEGSLVAPNTPTARSLTYAPPLVPPMNLDLNSVPIDIDSVHGEGAAASEADTFDSSSSSPTDVPRAAPIVSLKTTIILGVLLAVYSAIQFTQETTETATVHVYSVEAPPKPAAYPTITTTVTETATIVSLPAASTSFVTKTATVTSTVMGADTSTLTTTVFTTETATLTVRAKTHDTTTLYSAASRIGAILYTIIFVLICIVLPLGGLALDHPDAKEAIYGCARQVWGSLGETHPNIQNFLVVLSVFLRRHWNKFIGPGDNDDNGDGDRDLGKAVGPIFMPGNAQLD</sequence>